<dbReference type="Pfam" id="PF01476">
    <property type="entry name" value="LysM"/>
    <property type="match status" value="1"/>
</dbReference>
<dbReference type="NCBIfam" id="TIGR02907">
    <property type="entry name" value="spore_VI_D"/>
    <property type="match status" value="1"/>
</dbReference>
<dbReference type="Gene3D" id="3.10.350.10">
    <property type="entry name" value="LysM domain"/>
    <property type="match status" value="1"/>
</dbReference>
<dbReference type="Pfam" id="PF20918">
    <property type="entry name" value="SPOCS_spoVID-N"/>
    <property type="match status" value="1"/>
</dbReference>
<proteinExistence type="predicted"/>
<name>A0A8I1ME33_9BACI</name>
<evidence type="ECO:0000256" key="1">
    <source>
        <dbReference type="SAM" id="MobiDB-lite"/>
    </source>
</evidence>
<dbReference type="PROSITE" id="PS51782">
    <property type="entry name" value="LYSM"/>
    <property type="match status" value="1"/>
</dbReference>
<dbReference type="InterPro" id="IPR048862">
    <property type="entry name" value="SPOCS_spoVID_N"/>
</dbReference>
<dbReference type="Proteomes" id="UP000664578">
    <property type="component" value="Unassembled WGS sequence"/>
</dbReference>
<organism evidence="3 4">
    <name type="scientific">Priestia flexa</name>
    <dbReference type="NCBI Taxonomy" id="86664"/>
    <lineage>
        <taxon>Bacteria</taxon>
        <taxon>Bacillati</taxon>
        <taxon>Bacillota</taxon>
        <taxon>Bacilli</taxon>
        <taxon>Bacillales</taxon>
        <taxon>Bacillaceae</taxon>
        <taxon>Priestia</taxon>
    </lineage>
</organism>
<gene>
    <name evidence="3" type="primary">spoVID</name>
    <name evidence="3" type="ORF">JF537_03225</name>
</gene>
<dbReference type="InterPro" id="IPR014256">
    <property type="entry name" value="Spore_VI_D"/>
</dbReference>
<reference evidence="3" key="1">
    <citation type="submission" date="2020-12" db="EMBL/GenBank/DDBJ databases">
        <title>PHA producing bacteria isolated from mangrove.</title>
        <authorList>
            <person name="Zheng W."/>
            <person name="Yu S."/>
            <person name="Huang Y."/>
        </authorList>
    </citation>
    <scope>NUCLEOTIDE SEQUENCE</scope>
    <source>
        <strain evidence="3">GN22-4</strain>
    </source>
</reference>
<comment type="caution">
    <text evidence="3">The sequence shown here is derived from an EMBL/GenBank/DDBJ whole genome shotgun (WGS) entry which is preliminary data.</text>
</comment>
<dbReference type="InterPro" id="IPR018392">
    <property type="entry name" value="LysM"/>
</dbReference>
<dbReference type="AlphaFoldDB" id="A0A8I1ME33"/>
<feature type="domain" description="LysM" evidence="2">
    <location>
        <begin position="380"/>
        <end position="424"/>
    </location>
</feature>
<accession>A0A8I1ME33</accession>
<evidence type="ECO:0000259" key="2">
    <source>
        <dbReference type="PROSITE" id="PS51782"/>
    </source>
</evidence>
<dbReference type="GeneID" id="93683901"/>
<dbReference type="CDD" id="cd00118">
    <property type="entry name" value="LysM"/>
    <property type="match status" value="1"/>
</dbReference>
<sequence length="427" mass="49863">MSQDNLSGLRFSVEESVWFQKGQEVSQLLSISLEPQVAIQEYDQYVSIRGALLLTGEYETLEEEAHSLREYTNEKHVESVLVREDGTAELSHAFPVDITIPKNRIQNMEDVYVSIDLFDYELPESDCLQLMADLSITGLYGEQQSHVREEEEGWAEIEEPEAEYEEELEASYRNTAVEEVEEEKELEVPYRNTSVEEEAKHEEELEASYRNTAVEEVEEEKELEVPYRNTSVEEEAKHEEELEASYRNASVEEEVDVKEVEKEAEVQNYFSSVFRKEEPKETLVKYEEDVYEPFEVEVKKEEAEEEREDNVIELFQAREDASSWGEEETEIAHYEEKEQEENEIVVEFRKEEESASNRAENALYLTKLFSREEEKQATWRLCIVQSGDSLDTIAERYDTNVQSLLRVNDLEDEQELEEGSILNIPVN</sequence>
<protein>
    <submittedName>
        <fullName evidence="3">Stage VI sporulation protein D</fullName>
    </submittedName>
</protein>
<dbReference type="SUPFAM" id="SSF54106">
    <property type="entry name" value="LysM domain"/>
    <property type="match status" value="1"/>
</dbReference>
<dbReference type="SMART" id="SM00257">
    <property type="entry name" value="LysM"/>
    <property type="match status" value="1"/>
</dbReference>
<dbReference type="EMBL" id="JAEMWV010000001">
    <property type="protein sequence ID" value="MBN8250589.1"/>
    <property type="molecule type" value="Genomic_DNA"/>
</dbReference>
<dbReference type="InterPro" id="IPR036779">
    <property type="entry name" value="LysM_dom_sf"/>
</dbReference>
<dbReference type="RefSeq" id="WP_206782153.1">
    <property type="nucleotide sequence ID" value="NZ_CM125968.1"/>
</dbReference>
<evidence type="ECO:0000313" key="4">
    <source>
        <dbReference type="Proteomes" id="UP000664578"/>
    </source>
</evidence>
<evidence type="ECO:0000313" key="3">
    <source>
        <dbReference type="EMBL" id="MBN8250589.1"/>
    </source>
</evidence>
<feature type="region of interest" description="Disordered" evidence="1">
    <location>
        <begin position="212"/>
        <end position="258"/>
    </location>
</feature>